<comment type="caution">
    <text evidence="9">The sequence shown here is derived from an EMBL/GenBank/DDBJ whole genome shotgun (WGS) entry which is preliminary data.</text>
</comment>
<dbReference type="PANTHER" id="PTHR30558">
    <property type="entry name" value="EXBD MEMBRANE COMPONENT OF PMF-DRIVEN MACROMOLECULE IMPORT SYSTEM"/>
    <property type="match status" value="1"/>
</dbReference>
<dbReference type="RefSeq" id="WP_285764476.1">
    <property type="nucleotide sequence ID" value="NZ_BSYJ01000004.1"/>
</dbReference>
<comment type="subcellular location">
    <subcellularLocation>
        <location evidence="1">Cell membrane</location>
        <topology evidence="1">Single-pass membrane protein</topology>
    </subcellularLocation>
    <subcellularLocation>
        <location evidence="7">Cell membrane</location>
        <topology evidence="7">Single-pass type II membrane protein</topology>
    </subcellularLocation>
</comment>
<dbReference type="Pfam" id="PF02472">
    <property type="entry name" value="ExbD"/>
    <property type="match status" value="1"/>
</dbReference>
<evidence type="ECO:0000256" key="4">
    <source>
        <dbReference type="ARBA" id="ARBA00022692"/>
    </source>
</evidence>
<protein>
    <submittedName>
        <fullName evidence="9">Biopolymer transporter ExbD</fullName>
    </submittedName>
</protein>
<organism evidence="9 10">
    <name type="scientific">Biformimicrobium ophioploci</name>
    <dbReference type="NCBI Taxonomy" id="3036711"/>
    <lineage>
        <taxon>Bacteria</taxon>
        <taxon>Pseudomonadati</taxon>
        <taxon>Pseudomonadota</taxon>
        <taxon>Gammaproteobacteria</taxon>
        <taxon>Cellvibrionales</taxon>
        <taxon>Microbulbiferaceae</taxon>
        <taxon>Biformimicrobium</taxon>
    </lineage>
</organism>
<gene>
    <name evidence="9" type="ORF">MNKW57_21820</name>
</gene>
<sequence>MSRKPKAAEDENAIDLTPMLDVVFIMLIFFIVVSTFIKEPGIEITKPEATTAELKAASILVGINSKDEIWIAKEKVDERLVKVVLERLFAENPKGWLIIQPDEGASIEAIEKVIEAAKKVGIAKTSLATEEG</sequence>
<keyword evidence="5 8" id="KW-1133">Transmembrane helix</keyword>
<dbReference type="InterPro" id="IPR003400">
    <property type="entry name" value="ExbD"/>
</dbReference>
<evidence type="ECO:0000256" key="5">
    <source>
        <dbReference type="ARBA" id="ARBA00022989"/>
    </source>
</evidence>
<feature type="transmembrane region" description="Helical" evidence="8">
    <location>
        <begin position="20"/>
        <end position="37"/>
    </location>
</feature>
<proteinExistence type="inferred from homology"/>
<keyword evidence="3" id="KW-1003">Cell membrane</keyword>
<comment type="similarity">
    <text evidence="2 7">Belongs to the ExbD/TolR family.</text>
</comment>
<accession>A0ABQ6M0L3</accession>
<evidence type="ECO:0000256" key="6">
    <source>
        <dbReference type="ARBA" id="ARBA00023136"/>
    </source>
</evidence>
<keyword evidence="7" id="KW-0813">Transport</keyword>
<keyword evidence="7" id="KW-0653">Protein transport</keyword>
<dbReference type="Gene3D" id="3.30.420.270">
    <property type="match status" value="1"/>
</dbReference>
<dbReference type="EMBL" id="BSYJ01000004">
    <property type="protein sequence ID" value="GMG87861.1"/>
    <property type="molecule type" value="Genomic_DNA"/>
</dbReference>
<evidence type="ECO:0000256" key="7">
    <source>
        <dbReference type="RuleBase" id="RU003879"/>
    </source>
</evidence>
<evidence type="ECO:0000256" key="1">
    <source>
        <dbReference type="ARBA" id="ARBA00004162"/>
    </source>
</evidence>
<evidence type="ECO:0000313" key="9">
    <source>
        <dbReference type="EMBL" id="GMG87861.1"/>
    </source>
</evidence>
<keyword evidence="10" id="KW-1185">Reference proteome</keyword>
<dbReference type="PANTHER" id="PTHR30558:SF13">
    <property type="entry name" value="BIOPOLYMER TRANSPORT PROTEIN EXBD2"/>
    <property type="match status" value="1"/>
</dbReference>
<name>A0ABQ6M0L3_9GAMM</name>
<evidence type="ECO:0000256" key="2">
    <source>
        <dbReference type="ARBA" id="ARBA00005811"/>
    </source>
</evidence>
<keyword evidence="6 8" id="KW-0472">Membrane</keyword>
<evidence type="ECO:0000256" key="8">
    <source>
        <dbReference type="SAM" id="Phobius"/>
    </source>
</evidence>
<dbReference type="Proteomes" id="UP001224392">
    <property type="component" value="Unassembled WGS sequence"/>
</dbReference>
<keyword evidence="4 7" id="KW-0812">Transmembrane</keyword>
<reference evidence="9 10" key="1">
    <citation type="submission" date="2023-04" db="EMBL/GenBank/DDBJ databases">
        <title>Marinobulbifer ophiurae gen. nov., sp. Nov., isolate from tissue of brittle star Ophioplocus japonicus.</title>
        <authorList>
            <person name="Kawano K."/>
            <person name="Sawayama S."/>
            <person name="Nakagawa S."/>
        </authorList>
    </citation>
    <scope>NUCLEOTIDE SEQUENCE [LARGE SCALE GENOMIC DNA]</scope>
    <source>
        <strain evidence="9 10">NKW57</strain>
    </source>
</reference>
<evidence type="ECO:0000256" key="3">
    <source>
        <dbReference type="ARBA" id="ARBA00022475"/>
    </source>
</evidence>
<evidence type="ECO:0000313" key="10">
    <source>
        <dbReference type="Proteomes" id="UP001224392"/>
    </source>
</evidence>